<keyword evidence="3" id="KW-1185">Reference proteome</keyword>
<dbReference type="AlphaFoldDB" id="A0A6P7T6N7"/>
<keyword evidence="1" id="KW-0812">Transmembrane</keyword>
<sequence length="137" mass="16201">MAAFVRFIIISCFLYSKINYVVNINCYVCYRCSYLLNFTIDKYSVVSGCNKCQTTLDYNDPLKADRRCVTSEQEKYFDLLDINYQEGCRNISQIPTVEEPKFYCFCLENLCNRASKGKFDILLLKFSFLFLLFYILF</sequence>
<evidence type="ECO:0000313" key="3">
    <source>
        <dbReference type="Proteomes" id="UP000515154"/>
    </source>
</evidence>
<accession>A0A6P7T6N7</accession>
<evidence type="ECO:0000256" key="1">
    <source>
        <dbReference type="SAM" id="Phobius"/>
    </source>
</evidence>
<keyword evidence="1" id="KW-0472">Membrane</keyword>
<feature type="chain" id="PRO_5027917260" evidence="2">
    <location>
        <begin position="24"/>
        <end position="137"/>
    </location>
</feature>
<dbReference type="KEGG" id="osn:115219903"/>
<feature type="transmembrane region" description="Helical" evidence="1">
    <location>
        <begin position="119"/>
        <end position="136"/>
    </location>
</feature>
<feature type="signal peptide" evidence="2">
    <location>
        <begin position="1"/>
        <end position="23"/>
    </location>
</feature>
<proteinExistence type="predicted"/>
<evidence type="ECO:0000256" key="2">
    <source>
        <dbReference type="SAM" id="SignalP"/>
    </source>
</evidence>
<dbReference type="Proteomes" id="UP000515154">
    <property type="component" value="Linkage group LG15"/>
</dbReference>
<evidence type="ECO:0000313" key="4">
    <source>
        <dbReference type="RefSeq" id="XP_029646070.1"/>
    </source>
</evidence>
<keyword evidence="2" id="KW-0732">Signal</keyword>
<dbReference type="RefSeq" id="XP_029646070.1">
    <property type="nucleotide sequence ID" value="XM_029790210.2"/>
</dbReference>
<organism evidence="3 4">
    <name type="scientific">Octopus sinensis</name>
    <name type="common">East Asian common octopus</name>
    <dbReference type="NCBI Taxonomy" id="2607531"/>
    <lineage>
        <taxon>Eukaryota</taxon>
        <taxon>Metazoa</taxon>
        <taxon>Spiralia</taxon>
        <taxon>Lophotrochozoa</taxon>
        <taxon>Mollusca</taxon>
        <taxon>Cephalopoda</taxon>
        <taxon>Coleoidea</taxon>
        <taxon>Octopodiformes</taxon>
        <taxon>Octopoda</taxon>
        <taxon>Incirrata</taxon>
        <taxon>Octopodidae</taxon>
        <taxon>Octopus</taxon>
    </lineage>
</organism>
<reference evidence="4" key="1">
    <citation type="submission" date="2025-08" db="UniProtKB">
        <authorList>
            <consortium name="RefSeq"/>
        </authorList>
    </citation>
    <scope>IDENTIFICATION</scope>
</reference>
<protein>
    <submittedName>
        <fullName evidence="4">Uncharacterized protein LOC115219903</fullName>
    </submittedName>
</protein>
<name>A0A6P7T6N7_9MOLL</name>
<gene>
    <name evidence="4" type="primary">LOC115219903</name>
</gene>
<keyword evidence="1" id="KW-1133">Transmembrane helix</keyword>